<gene>
    <name evidence="1" type="ORF">P7K49_039902</name>
</gene>
<comment type="caution">
    <text evidence="1">The sequence shown here is derived from an EMBL/GenBank/DDBJ whole genome shotgun (WGS) entry which is preliminary data.</text>
</comment>
<evidence type="ECO:0000313" key="2">
    <source>
        <dbReference type="Proteomes" id="UP001266305"/>
    </source>
</evidence>
<accession>A0ABQ9TDX0</accession>
<organism evidence="1 2">
    <name type="scientific">Saguinus oedipus</name>
    <name type="common">Cotton-top tamarin</name>
    <name type="synonym">Oedipomidas oedipus</name>
    <dbReference type="NCBI Taxonomy" id="9490"/>
    <lineage>
        <taxon>Eukaryota</taxon>
        <taxon>Metazoa</taxon>
        <taxon>Chordata</taxon>
        <taxon>Craniata</taxon>
        <taxon>Vertebrata</taxon>
        <taxon>Euteleostomi</taxon>
        <taxon>Mammalia</taxon>
        <taxon>Eutheria</taxon>
        <taxon>Euarchontoglires</taxon>
        <taxon>Primates</taxon>
        <taxon>Haplorrhini</taxon>
        <taxon>Platyrrhini</taxon>
        <taxon>Cebidae</taxon>
        <taxon>Callitrichinae</taxon>
        <taxon>Saguinus</taxon>
    </lineage>
</organism>
<name>A0ABQ9TDX0_SAGOE</name>
<sequence>MARDLILYGTKEFSFTWPVSCWTSQGPSPFSACISVCSTRSSLMPQKKKPRQLGADLEQSRVCVWVGEHGREKGKVDVRSLGGGAEFLVQPHASLFLQHAMLLMTLKGLASTCNKDLQL</sequence>
<protein>
    <submittedName>
        <fullName evidence="1">Uncharacterized protein</fullName>
    </submittedName>
</protein>
<evidence type="ECO:0000313" key="1">
    <source>
        <dbReference type="EMBL" id="KAK2082402.1"/>
    </source>
</evidence>
<keyword evidence="2" id="KW-1185">Reference proteome</keyword>
<proteinExistence type="predicted"/>
<dbReference type="EMBL" id="JASSZA010000037">
    <property type="protein sequence ID" value="KAK2082402.1"/>
    <property type="molecule type" value="Genomic_DNA"/>
</dbReference>
<dbReference type="Proteomes" id="UP001266305">
    <property type="component" value="Unassembled WGS sequence"/>
</dbReference>
<reference evidence="1 2" key="1">
    <citation type="submission" date="2023-05" db="EMBL/GenBank/DDBJ databases">
        <title>B98-5 Cell Line De Novo Hybrid Assembly: An Optical Mapping Approach.</title>
        <authorList>
            <person name="Kananen K."/>
            <person name="Auerbach J.A."/>
            <person name="Kautto E."/>
            <person name="Blachly J.S."/>
        </authorList>
    </citation>
    <scope>NUCLEOTIDE SEQUENCE [LARGE SCALE GENOMIC DNA]</scope>
    <source>
        <strain evidence="1">B95-8</strain>
        <tissue evidence="1">Cell line</tissue>
    </source>
</reference>
<dbReference type="Gene3D" id="1.20.200.10">
    <property type="entry name" value="Fumarase/aspartase (Central domain)"/>
    <property type="match status" value="1"/>
</dbReference>